<evidence type="ECO:0000256" key="3">
    <source>
        <dbReference type="ARBA" id="ARBA00007438"/>
    </source>
</evidence>
<dbReference type="NCBIfam" id="TIGR00471">
    <property type="entry name" value="pheT_arch"/>
    <property type="match status" value="1"/>
</dbReference>
<dbReference type="Gene3D" id="3.50.40.10">
    <property type="entry name" value="Phenylalanyl-trna Synthetase, Chain B, domain 3"/>
    <property type="match status" value="1"/>
</dbReference>
<dbReference type="PANTHER" id="PTHR10947:SF0">
    <property type="entry name" value="PHENYLALANINE--TRNA LIGASE BETA SUBUNIT"/>
    <property type="match status" value="1"/>
</dbReference>
<dbReference type="OrthoDB" id="1698572at2759"/>
<dbReference type="SMART" id="SM00874">
    <property type="entry name" value="B5"/>
    <property type="match status" value="1"/>
</dbReference>
<dbReference type="InterPro" id="IPR020825">
    <property type="entry name" value="Phe-tRNA_synthase-like_B3/B4"/>
</dbReference>
<dbReference type="GO" id="GO:0000287">
    <property type="term" value="F:magnesium ion binding"/>
    <property type="evidence" value="ECO:0007669"/>
    <property type="project" value="InterPro"/>
</dbReference>
<dbReference type="EC" id="6.1.1.20" evidence="5"/>
<evidence type="ECO:0000256" key="6">
    <source>
        <dbReference type="ARBA" id="ARBA00022490"/>
    </source>
</evidence>
<dbReference type="InterPro" id="IPR045864">
    <property type="entry name" value="aa-tRNA-synth_II/BPL/LPL"/>
</dbReference>
<evidence type="ECO:0000256" key="11">
    <source>
        <dbReference type="ARBA" id="ARBA00022842"/>
    </source>
</evidence>
<organism evidence="17 18">
    <name type="scientific">Blyttiomyces helicus</name>
    <dbReference type="NCBI Taxonomy" id="388810"/>
    <lineage>
        <taxon>Eukaryota</taxon>
        <taxon>Fungi</taxon>
        <taxon>Fungi incertae sedis</taxon>
        <taxon>Chytridiomycota</taxon>
        <taxon>Chytridiomycota incertae sedis</taxon>
        <taxon>Chytridiomycetes</taxon>
        <taxon>Chytridiomycetes incertae sedis</taxon>
        <taxon>Blyttiomyces</taxon>
    </lineage>
</organism>
<dbReference type="Pfam" id="PF03484">
    <property type="entry name" value="B5"/>
    <property type="match status" value="1"/>
</dbReference>
<dbReference type="GO" id="GO:0005524">
    <property type="term" value="F:ATP binding"/>
    <property type="evidence" value="ECO:0007669"/>
    <property type="project" value="UniProtKB-KW"/>
</dbReference>
<dbReference type="EMBL" id="KZ999325">
    <property type="protein sequence ID" value="RKO85185.1"/>
    <property type="molecule type" value="Genomic_DNA"/>
</dbReference>
<evidence type="ECO:0000256" key="13">
    <source>
        <dbReference type="ARBA" id="ARBA00023146"/>
    </source>
</evidence>
<keyword evidence="13" id="KW-0030">Aminoacyl-tRNA synthetase</keyword>
<feature type="domain" description="B5" evidence="16">
    <location>
        <begin position="303"/>
        <end position="380"/>
    </location>
</feature>
<comment type="cofactor">
    <cofactor evidence="1">
        <name>Mg(2+)</name>
        <dbReference type="ChEBI" id="CHEBI:18420"/>
    </cofactor>
</comment>
<evidence type="ECO:0000256" key="9">
    <source>
        <dbReference type="ARBA" id="ARBA00022741"/>
    </source>
</evidence>
<dbReference type="Proteomes" id="UP000269721">
    <property type="component" value="Unassembled WGS sequence"/>
</dbReference>
<evidence type="ECO:0000256" key="5">
    <source>
        <dbReference type="ARBA" id="ARBA00012814"/>
    </source>
</evidence>
<accession>A0A4P9W1G3</accession>
<dbReference type="InterPro" id="IPR005146">
    <property type="entry name" value="B3/B4_tRNA-bd"/>
</dbReference>
<dbReference type="AlphaFoldDB" id="A0A4P9W1G3"/>
<evidence type="ECO:0000256" key="2">
    <source>
        <dbReference type="ARBA" id="ARBA00004496"/>
    </source>
</evidence>
<dbReference type="PANTHER" id="PTHR10947">
    <property type="entry name" value="PHENYLALANYL-TRNA SYNTHETASE BETA CHAIN AND LEUCINE-RICH REPEAT-CONTAINING PROTEIN 47"/>
    <property type="match status" value="1"/>
</dbReference>
<keyword evidence="7" id="KW-0436">Ligase</keyword>
<keyword evidence="10" id="KW-0067">ATP-binding</keyword>
<dbReference type="GO" id="GO:0006432">
    <property type="term" value="P:phenylalanyl-tRNA aminoacylation"/>
    <property type="evidence" value="ECO:0007669"/>
    <property type="project" value="InterPro"/>
</dbReference>
<keyword evidence="12" id="KW-0648">Protein biosynthesis</keyword>
<comment type="catalytic activity">
    <reaction evidence="15">
        <text>tRNA(Phe) + L-phenylalanine + ATP = L-phenylalanyl-tRNA(Phe) + AMP + diphosphate + H(+)</text>
        <dbReference type="Rhea" id="RHEA:19413"/>
        <dbReference type="Rhea" id="RHEA-COMP:9668"/>
        <dbReference type="Rhea" id="RHEA-COMP:9699"/>
        <dbReference type="ChEBI" id="CHEBI:15378"/>
        <dbReference type="ChEBI" id="CHEBI:30616"/>
        <dbReference type="ChEBI" id="CHEBI:33019"/>
        <dbReference type="ChEBI" id="CHEBI:58095"/>
        <dbReference type="ChEBI" id="CHEBI:78442"/>
        <dbReference type="ChEBI" id="CHEBI:78531"/>
        <dbReference type="ChEBI" id="CHEBI:456215"/>
        <dbReference type="EC" id="6.1.1.20"/>
    </reaction>
</comment>
<dbReference type="InterPro" id="IPR040659">
    <property type="entry name" value="PhetRS_B1"/>
</dbReference>
<dbReference type="InterPro" id="IPR004531">
    <property type="entry name" value="Phe-tRNA-synth_IIc_bsu_arc_euk"/>
</dbReference>
<sequence length="423" mass="47084">MPTVNVDTEILFKELGRSFSDAEFEKLCFDFGIELEEVTSEREMAEKEGGADKGKGLSERMIYRIDIPANRYDMLCGEGIARALKVYLGSATPPQYKLVKPASGKLEKLVVKPETAAIRPHVVAAILRNVTFTQHAYDSFIELQDKLHNNVCRKRTLVAIGTHDLDTLEGPFSYEALPPKDLNFVPLNQTKSMNGEELMAFYETDRKLSKFLHIIRDAPRYPIIYDSKRTVLSLPPIINSNHSKIKLTTKNVFIECTATDITKAKVVLNTVVTMFSEYCSEKFTVEPVEVVHADGTSVVYPDLSPRVVEAEVSYINRLIGINLPATEMVDLLAKMSMPAKVSPDSAKVIVSVPPTRSDILHACDVMEDVAISYGFNNIPETLPTSSTVGFQQPVNKLTDQLRRELALAGYTEVLAFTREGQGT</sequence>
<evidence type="ECO:0000256" key="15">
    <source>
        <dbReference type="ARBA" id="ARBA00049255"/>
    </source>
</evidence>
<evidence type="ECO:0000313" key="17">
    <source>
        <dbReference type="EMBL" id="RKO85185.1"/>
    </source>
</evidence>
<keyword evidence="18" id="KW-1185">Reference proteome</keyword>
<dbReference type="Gene3D" id="3.30.56.10">
    <property type="match status" value="2"/>
</dbReference>
<dbReference type="SMART" id="SM00873">
    <property type="entry name" value="B3_4"/>
    <property type="match status" value="1"/>
</dbReference>
<keyword evidence="11" id="KW-0460">Magnesium</keyword>
<evidence type="ECO:0000313" key="18">
    <source>
        <dbReference type="Proteomes" id="UP000269721"/>
    </source>
</evidence>
<name>A0A4P9W1G3_9FUNG</name>
<dbReference type="Pfam" id="PF18262">
    <property type="entry name" value="PhetRS_B1"/>
    <property type="match status" value="1"/>
</dbReference>
<dbReference type="SUPFAM" id="SSF56037">
    <property type="entry name" value="PheT/TilS domain"/>
    <property type="match status" value="1"/>
</dbReference>
<dbReference type="InterPro" id="IPR005147">
    <property type="entry name" value="tRNA_synthase_B5-dom"/>
</dbReference>
<evidence type="ECO:0000256" key="12">
    <source>
        <dbReference type="ARBA" id="ARBA00022917"/>
    </source>
</evidence>
<dbReference type="SUPFAM" id="SSF46955">
    <property type="entry name" value="Putative DNA-binding domain"/>
    <property type="match status" value="2"/>
</dbReference>
<proteinExistence type="inferred from homology"/>
<evidence type="ECO:0000256" key="8">
    <source>
        <dbReference type="ARBA" id="ARBA00022723"/>
    </source>
</evidence>
<dbReference type="SUPFAM" id="SSF55681">
    <property type="entry name" value="Class II aaRS and biotin synthetases"/>
    <property type="match status" value="1"/>
</dbReference>
<dbReference type="InterPro" id="IPR045060">
    <property type="entry name" value="Phe-tRNA-ligase_IIc_bsu"/>
</dbReference>
<evidence type="ECO:0000256" key="4">
    <source>
        <dbReference type="ARBA" id="ARBA00011209"/>
    </source>
</evidence>
<dbReference type="FunFam" id="3.50.40.10:FF:000002">
    <property type="entry name" value="phenylalanine--tRNA ligase beta subunit"/>
    <property type="match status" value="1"/>
</dbReference>
<evidence type="ECO:0000256" key="10">
    <source>
        <dbReference type="ARBA" id="ARBA00022840"/>
    </source>
</evidence>
<evidence type="ECO:0000256" key="1">
    <source>
        <dbReference type="ARBA" id="ARBA00001946"/>
    </source>
</evidence>
<comment type="similarity">
    <text evidence="3">Belongs to the phenylalanyl-tRNA synthetase beta subunit family. Type 2 subfamily.</text>
</comment>
<evidence type="ECO:0000256" key="14">
    <source>
        <dbReference type="ARBA" id="ARBA00033189"/>
    </source>
</evidence>
<evidence type="ECO:0000259" key="16">
    <source>
        <dbReference type="PROSITE" id="PS51483"/>
    </source>
</evidence>
<protein>
    <recommendedName>
        <fullName evidence="5">phenylalanine--tRNA ligase</fullName>
        <ecNumber evidence="5">6.1.1.20</ecNumber>
    </recommendedName>
    <alternativeName>
        <fullName evidence="14">Phenylalanyl-tRNA synthetase beta subunit</fullName>
    </alternativeName>
</protein>
<keyword evidence="8" id="KW-0479">Metal-binding</keyword>
<dbReference type="GO" id="GO:0009328">
    <property type="term" value="C:phenylalanine-tRNA ligase complex"/>
    <property type="evidence" value="ECO:0007669"/>
    <property type="project" value="TreeGrafter"/>
</dbReference>
<dbReference type="PROSITE" id="PS51483">
    <property type="entry name" value="B5"/>
    <property type="match status" value="1"/>
</dbReference>
<evidence type="ECO:0000256" key="7">
    <source>
        <dbReference type="ARBA" id="ARBA00022598"/>
    </source>
</evidence>
<comment type="subcellular location">
    <subcellularLocation>
        <location evidence="2">Cytoplasm</location>
    </subcellularLocation>
</comment>
<reference evidence="18" key="1">
    <citation type="journal article" date="2018" name="Nat. Microbiol.">
        <title>Leveraging single-cell genomics to expand the fungal tree of life.</title>
        <authorList>
            <person name="Ahrendt S.R."/>
            <person name="Quandt C.A."/>
            <person name="Ciobanu D."/>
            <person name="Clum A."/>
            <person name="Salamov A."/>
            <person name="Andreopoulos B."/>
            <person name="Cheng J.F."/>
            <person name="Woyke T."/>
            <person name="Pelin A."/>
            <person name="Henrissat B."/>
            <person name="Reynolds N.K."/>
            <person name="Benny G.L."/>
            <person name="Smith M.E."/>
            <person name="James T.Y."/>
            <person name="Grigoriev I.V."/>
        </authorList>
    </citation>
    <scope>NUCLEOTIDE SEQUENCE [LARGE SCALE GENOMIC DNA]</scope>
</reference>
<dbReference type="GO" id="GO:0003723">
    <property type="term" value="F:RNA binding"/>
    <property type="evidence" value="ECO:0007669"/>
    <property type="project" value="InterPro"/>
</dbReference>
<comment type="subunit">
    <text evidence="4">Tetramer of two alpha and two beta subunits.</text>
</comment>
<dbReference type="Pfam" id="PF03483">
    <property type="entry name" value="B3_4"/>
    <property type="match status" value="1"/>
</dbReference>
<keyword evidence="6" id="KW-0963">Cytoplasm</keyword>
<keyword evidence="9" id="KW-0547">Nucleotide-binding</keyword>
<dbReference type="InterPro" id="IPR009061">
    <property type="entry name" value="DNA-bd_dom_put_sf"/>
</dbReference>
<gene>
    <name evidence="17" type="ORF">BDK51DRAFT_51948</name>
</gene>
<dbReference type="FunFam" id="3.30.56.10:FF:000004">
    <property type="entry name" value="Phenylalanyl-tRNA synthetase, beta subunit"/>
    <property type="match status" value="1"/>
</dbReference>
<dbReference type="GO" id="GO:0004826">
    <property type="term" value="F:phenylalanine-tRNA ligase activity"/>
    <property type="evidence" value="ECO:0007669"/>
    <property type="project" value="UniProtKB-EC"/>
</dbReference>